<dbReference type="Gene3D" id="2.60.120.620">
    <property type="entry name" value="q2cbj1_9rhob like domain"/>
    <property type="match status" value="1"/>
</dbReference>
<comment type="similarity">
    <text evidence="4">Belongs to the PhyH family. PHYHD1 subfamily.</text>
</comment>
<keyword evidence="3" id="KW-0408">Iron</keyword>
<name>A0A9D4JA87_DREPO</name>
<reference evidence="5" key="2">
    <citation type="submission" date="2020-11" db="EMBL/GenBank/DDBJ databases">
        <authorList>
            <person name="McCartney M.A."/>
            <person name="Auch B."/>
            <person name="Kono T."/>
            <person name="Mallez S."/>
            <person name="Becker A."/>
            <person name="Gohl D.M."/>
            <person name="Silverstein K.A.T."/>
            <person name="Koren S."/>
            <person name="Bechman K.B."/>
            <person name="Herman A."/>
            <person name="Abrahante J.E."/>
            <person name="Garbe J."/>
        </authorList>
    </citation>
    <scope>NUCLEOTIDE SEQUENCE</scope>
    <source>
        <strain evidence="5">Duluth1</strain>
        <tissue evidence="5">Whole animal</tissue>
    </source>
</reference>
<evidence type="ECO:0000256" key="3">
    <source>
        <dbReference type="ARBA" id="ARBA00023004"/>
    </source>
</evidence>
<dbReference type="PANTHER" id="PTHR20883:SF15">
    <property type="entry name" value="PHYTANOYL-COA DIOXYGENASE DOMAIN-CONTAINING PROTEIN 1"/>
    <property type="match status" value="1"/>
</dbReference>
<evidence type="ECO:0000313" key="6">
    <source>
        <dbReference type="Proteomes" id="UP000828390"/>
    </source>
</evidence>
<accession>A0A9D4JA87</accession>
<organism evidence="5 6">
    <name type="scientific">Dreissena polymorpha</name>
    <name type="common">Zebra mussel</name>
    <name type="synonym">Mytilus polymorpha</name>
    <dbReference type="NCBI Taxonomy" id="45954"/>
    <lineage>
        <taxon>Eukaryota</taxon>
        <taxon>Metazoa</taxon>
        <taxon>Spiralia</taxon>
        <taxon>Lophotrochozoa</taxon>
        <taxon>Mollusca</taxon>
        <taxon>Bivalvia</taxon>
        <taxon>Autobranchia</taxon>
        <taxon>Heteroconchia</taxon>
        <taxon>Euheterodonta</taxon>
        <taxon>Imparidentia</taxon>
        <taxon>Neoheterodontei</taxon>
        <taxon>Myida</taxon>
        <taxon>Dreissenoidea</taxon>
        <taxon>Dreissenidae</taxon>
        <taxon>Dreissena</taxon>
    </lineage>
</organism>
<gene>
    <name evidence="5" type="ORF">DPMN_154753</name>
</gene>
<dbReference type="AlphaFoldDB" id="A0A9D4JA87"/>
<sequence>MSLSPEQVKHFEDKGYLILPDFADDAMLEALKDECHRLVDDMNPEEHNTVFTCLEMNRTSDDYFMTSGDKIRYFFEDGAKDEQGRLKVDKHLAINKIGHALHVLSEPFKQFTFSEKMKNLATSLGLQDPVVCQSMYIFKQPGIGGEVTPHQDSTFLFTDPMRLVGFWIALEDATLENGCLWFIPGSHKNGLAGGRRMVRNPNKEPGQSGTMFRGENPKHNYEDFVAGPVKKGTMVLIHGEVVHRSERNTSPVSRHIYTFHMFDQKDTHYSEENWLQPTESMPFARLFA</sequence>
<dbReference type="GO" id="GO:0046872">
    <property type="term" value="F:metal ion binding"/>
    <property type="evidence" value="ECO:0007669"/>
    <property type="project" value="UniProtKB-KW"/>
</dbReference>
<dbReference type="EMBL" id="JAIWYP010000007">
    <property type="protein sequence ID" value="KAH3801108.1"/>
    <property type="molecule type" value="Genomic_DNA"/>
</dbReference>
<reference evidence="5" key="1">
    <citation type="journal article" date="2019" name="bioRxiv">
        <title>The Genome of the Zebra Mussel, Dreissena polymorpha: A Resource for Invasive Species Research.</title>
        <authorList>
            <person name="McCartney M.A."/>
            <person name="Auch B."/>
            <person name="Kono T."/>
            <person name="Mallez S."/>
            <person name="Zhang Y."/>
            <person name="Obille A."/>
            <person name="Becker A."/>
            <person name="Abrahante J.E."/>
            <person name="Garbe J."/>
            <person name="Badalamenti J.P."/>
            <person name="Herman A."/>
            <person name="Mangelson H."/>
            <person name="Liachko I."/>
            <person name="Sullivan S."/>
            <person name="Sone E.D."/>
            <person name="Koren S."/>
            <person name="Silverstein K.A.T."/>
            <person name="Beckman K.B."/>
            <person name="Gohl D.M."/>
        </authorList>
    </citation>
    <scope>NUCLEOTIDE SEQUENCE</scope>
    <source>
        <strain evidence="5">Duluth1</strain>
        <tissue evidence="5">Whole animal</tissue>
    </source>
</reference>
<comment type="caution">
    <text evidence="5">The sequence shown here is derived from an EMBL/GenBank/DDBJ whole genome shotgun (WGS) entry which is preliminary data.</text>
</comment>
<evidence type="ECO:0000313" key="5">
    <source>
        <dbReference type="EMBL" id="KAH3801108.1"/>
    </source>
</evidence>
<dbReference type="Proteomes" id="UP000828390">
    <property type="component" value="Unassembled WGS sequence"/>
</dbReference>
<evidence type="ECO:0000256" key="1">
    <source>
        <dbReference type="ARBA" id="ARBA00001962"/>
    </source>
</evidence>
<dbReference type="PANTHER" id="PTHR20883">
    <property type="entry name" value="PHYTANOYL-COA DIOXYGENASE DOMAIN CONTAINING 1"/>
    <property type="match status" value="1"/>
</dbReference>
<keyword evidence="2" id="KW-0479">Metal-binding</keyword>
<dbReference type="Pfam" id="PF05721">
    <property type="entry name" value="PhyH"/>
    <property type="match status" value="1"/>
</dbReference>
<keyword evidence="6" id="KW-1185">Reference proteome</keyword>
<evidence type="ECO:0000256" key="4">
    <source>
        <dbReference type="ARBA" id="ARBA00038356"/>
    </source>
</evidence>
<proteinExistence type="inferred from homology"/>
<dbReference type="InterPro" id="IPR008775">
    <property type="entry name" value="Phytyl_CoA_dOase-like"/>
</dbReference>
<evidence type="ECO:0008006" key="7">
    <source>
        <dbReference type="Google" id="ProtNLM"/>
    </source>
</evidence>
<comment type="cofactor">
    <cofactor evidence="1">
        <name>Fe cation</name>
        <dbReference type="ChEBI" id="CHEBI:24875"/>
    </cofactor>
</comment>
<protein>
    <recommendedName>
        <fullName evidence="7">Phytanoyl-CoA dioxygenase domain-containing protein 1</fullName>
    </recommendedName>
</protein>
<dbReference type="SUPFAM" id="SSF51197">
    <property type="entry name" value="Clavaminate synthase-like"/>
    <property type="match status" value="1"/>
</dbReference>
<evidence type="ECO:0000256" key="2">
    <source>
        <dbReference type="ARBA" id="ARBA00022723"/>
    </source>
</evidence>
<dbReference type="OrthoDB" id="445007at2759"/>